<keyword evidence="5 8" id="KW-0812">Transmembrane</keyword>
<dbReference type="Gene3D" id="1.20.1600.10">
    <property type="entry name" value="Outer membrane efflux proteins (OEP)"/>
    <property type="match status" value="2"/>
</dbReference>
<dbReference type="SUPFAM" id="SSF56954">
    <property type="entry name" value="Outer membrane efflux proteins (OEP)"/>
    <property type="match status" value="1"/>
</dbReference>
<dbReference type="EMBL" id="AP019314">
    <property type="protein sequence ID" value="BBH40123.1"/>
    <property type="molecule type" value="Genomic_DNA"/>
</dbReference>
<keyword evidence="8" id="KW-1133">Transmembrane helix</keyword>
<dbReference type="InterPro" id="IPR003423">
    <property type="entry name" value="OMP_efflux"/>
</dbReference>
<evidence type="ECO:0008006" key="11">
    <source>
        <dbReference type="Google" id="ProtNLM"/>
    </source>
</evidence>
<keyword evidence="3" id="KW-0813">Transport</keyword>
<evidence type="ECO:0000256" key="4">
    <source>
        <dbReference type="ARBA" id="ARBA00022452"/>
    </source>
</evidence>
<evidence type="ECO:0000256" key="3">
    <source>
        <dbReference type="ARBA" id="ARBA00022448"/>
    </source>
</evidence>
<comment type="subcellular location">
    <subcellularLocation>
        <location evidence="1">Cell outer membrane</location>
    </subcellularLocation>
</comment>
<dbReference type="GO" id="GO:0009279">
    <property type="term" value="C:cell outer membrane"/>
    <property type="evidence" value="ECO:0007669"/>
    <property type="project" value="UniProtKB-SubCell"/>
</dbReference>
<dbReference type="Proteomes" id="UP000278152">
    <property type="component" value="Chromosome"/>
</dbReference>
<evidence type="ECO:0000256" key="5">
    <source>
        <dbReference type="ARBA" id="ARBA00022692"/>
    </source>
</evidence>
<dbReference type="GO" id="GO:0015288">
    <property type="term" value="F:porin activity"/>
    <property type="evidence" value="ECO:0007669"/>
    <property type="project" value="TreeGrafter"/>
</dbReference>
<keyword evidence="6 8" id="KW-0472">Membrane</keyword>
<evidence type="ECO:0000256" key="1">
    <source>
        <dbReference type="ARBA" id="ARBA00004442"/>
    </source>
</evidence>
<protein>
    <recommendedName>
        <fullName evidence="11">Outer membrane efflux protein</fullName>
    </recommendedName>
</protein>
<keyword evidence="7" id="KW-0998">Cell outer membrane</keyword>
<proteinExistence type="inferred from homology"/>
<name>A0A3G9JHT3_MICVR</name>
<dbReference type="Pfam" id="PF02321">
    <property type="entry name" value="OEP"/>
    <property type="match status" value="1"/>
</dbReference>
<dbReference type="AlphaFoldDB" id="A0A3G9JHT3"/>
<dbReference type="GO" id="GO:1990281">
    <property type="term" value="C:efflux pump complex"/>
    <property type="evidence" value="ECO:0007669"/>
    <property type="project" value="TreeGrafter"/>
</dbReference>
<reference evidence="9 10" key="1">
    <citation type="submission" date="2018-11" db="EMBL/GenBank/DDBJ databases">
        <title>Complete genome sequence of Microcystis aeruginosa NIES-102.</title>
        <authorList>
            <person name="Yamaguchi H."/>
            <person name="Suzuki S."/>
            <person name="Kawachi M."/>
        </authorList>
    </citation>
    <scope>NUCLEOTIDE SEQUENCE [LARGE SCALE GENOMIC DNA]</scope>
    <source>
        <strain evidence="9 10">NIES-102</strain>
    </source>
</reference>
<evidence type="ECO:0000256" key="7">
    <source>
        <dbReference type="ARBA" id="ARBA00023237"/>
    </source>
</evidence>
<sequence length="340" mass="37998">MSNSKLQITKIEAAGIIIASLAAIATVILGFITFYQGKNIGEMRSKIEKLMPPTPQDKAQKIVCQMADNSSPELNSTTSDSIDNYLSLTLKQAIELAQQNNKGLRVANKSDKKQISEELTFRVVRDYYNLQRADAKVDIAEAMMEDATLNTRDAQLLEQAGLGNRFDVLRAEMDLANAKQSMNFSIANQRFARLQLAKTLNLRYPKEPRAADEIKEAGSWNLSRAESVALSYKNAEQTQRNININGTESDNPCSQIRLQVEESYNNLIASKENITISQKNVETATEQLRIARSRFQAGVGTQTDVINSQRELTDVRSRSLQAIIDYNQSLNYLQRAVGKP</sequence>
<evidence type="ECO:0000313" key="9">
    <source>
        <dbReference type="EMBL" id="BBH40123.1"/>
    </source>
</evidence>
<keyword evidence="4" id="KW-1134">Transmembrane beta strand</keyword>
<dbReference type="PANTHER" id="PTHR30026">
    <property type="entry name" value="OUTER MEMBRANE PROTEIN TOLC"/>
    <property type="match status" value="1"/>
</dbReference>
<feature type="transmembrane region" description="Helical" evidence="8">
    <location>
        <begin position="12"/>
        <end position="35"/>
    </location>
</feature>
<evidence type="ECO:0000256" key="2">
    <source>
        <dbReference type="ARBA" id="ARBA00007613"/>
    </source>
</evidence>
<dbReference type="GO" id="GO:0015562">
    <property type="term" value="F:efflux transmembrane transporter activity"/>
    <property type="evidence" value="ECO:0007669"/>
    <property type="project" value="InterPro"/>
</dbReference>
<evidence type="ECO:0000256" key="6">
    <source>
        <dbReference type="ARBA" id="ARBA00023136"/>
    </source>
</evidence>
<evidence type="ECO:0000256" key="8">
    <source>
        <dbReference type="SAM" id="Phobius"/>
    </source>
</evidence>
<dbReference type="InterPro" id="IPR051906">
    <property type="entry name" value="TolC-like"/>
</dbReference>
<comment type="similarity">
    <text evidence="2">Belongs to the outer membrane factor (OMF) (TC 1.B.17) family.</text>
</comment>
<accession>A0A3G9JHT3</accession>
<dbReference type="KEGG" id="mvz:myaer102_26720"/>
<organism evidence="9 10">
    <name type="scientific">Microcystis viridis NIES-102</name>
    <dbReference type="NCBI Taxonomy" id="213615"/>
    <lineage>
        <taxon>Bacteria</taxon>
        <taxon>Bacillati</taxon>
        <taxon>Cyanobacteriota</taxon>
        <taxon>Cyanophyceae</taxon>
        <taxon>Oscillatoriophycideae</taxon>
        <taxon>Chroococcales</taxon>
        <taxon>Microcystaceae</taxon>
        <taxon>Microcystis</taxon>
    </lineage>
</organism>
<dbReference type="PANTHER" id="PTHR30026:SF21">
    <property type="entry name" value="SLR1270 PROTEIN"/>
    <property type="match status" value="1"/>
</dbReference>
<evidence type="ECO:0000313" key="10">
    <source>
        <dbReference type="Proteomes" id="UP000278152"/>
    </source>
</evidence>
<gene>
    <name evidence="9" type="ORF">myaer102_26720</name>
</gene>
<dbReference type="RefSeq" id="WP_125730975.1">
    <property type="nucleotide sequence ID" value="NZ_AP019314.1"/>
</dbReference>